<protein>
    <submittedName>
        <fullName evidence="1">Uncharacterized protein</fullName>
    </submittedName>
</protein>
<dbReference type="AlphaFoldDB" id="A0A177WDH5"/>
<reference evidence="1 2" key="2">
    <citation type="submission" date="2016-05" db="EMBL/GenBank/DDBJ databases">
        <title>Lineage-specific infection strategies underlie the spectrum of fungal disease in amphibians.</title>
        <authorList>
            <person name="Cuomo C.A."/>
            <person name="Farrer R.A."/>
            <person name="James T."/>
            <person name="Longcore J."/>
            <person name="Birren B."/>
        </authorList>
    </citation>
    <scope>NUCLEOTIDE SEQUENCE [LARGE SCALE GENOMIC DNA]</scope>
    <source>
        <strain evidence="1 2">JEL423</strain>
    </source>
</reference>
<dbReference type="Proteomes" id="UP000077115">
    <property type="component" value="Unassembled WGS sequence"/>
</dbReference>
<organism evidence="1 2">
    <name type="scientific">Batrachochytrium dendrobatidis (strain JEL423)</name>
    <dbReference type="NCBI Taxonomy" id="403673"/>
    <lineage>
        <taxon>Eukaryota</taxon>
        <taxon>Fungi</taxon>
        <taxon>Fungi incertae sedis</taxon>
        <taxon>Chytridiomycota</taxon>
        <taxon>Chytridiomycota incertae sedis</taxon>
        <taxon>Chytridiomycetes</taxon>
        <taxon>Rhizophydiales</taxon>
        <taxon>Rhizophydiales incertae sedis</taxon>
        <taxon>Batrachochytrium</taxon>
    </lineage>
</organism>
<evidence type="ECO:0000313" key="2">
    <source>
        <dbReference type="Proteomes" id="UP000077115"/>
    </source>
</evidence>
<proteinExistence type="predicted"/>
<evidence type="ECO:0000313" key="1">
    <source>
        <dbReference type="EMBL" id="OAJ38157.1"/>
    </source>
</evidence>
<reference evidence="1 2" key="1">
    <citation type="submission" date="2006-10" db="EMBL/GenBank/DDBJ databases">
        <title>The Genome Sequence of Batrachochytrium dendrobatidis JEL423.</title>
        <authorList>
            <consortium name="The Broad Institute Genome Sequencing Platform"/>
            <person name="Birren B."/>
            <person name="Lander E."/>
            <person name="Galagan J."/>
            <person name="Cuomo C."/>
            <person name="Devon K."/>
            <person name="Jaffe D."/>
            <person name="Butler J."/>
            <person name="Alvarez P."/>
            <person name="Gnerre S."/>
            <person name="Grabherr M."/>
            <person name="Kleber M."/>
            <person name="Mauceli E."/>
            <person name="Brockman W."/>
            <person name="Young S."/>
            <person name="LaButti K."/>
            <person name="Sykes S."/>
            <person name="DeCaprio D."/>
            <person name="Crawford M."/>
            <person name="Koehrsen M."/>
            <person name="Engels R."/>
            <person name="Montgomery P."/>
            <person name="Pearson M."/>
            <person name="Howarth C."/>
            <person name="Larson L."/>
            <person name="White J."/>
            <person name="O'Leary S."/>
            <person name="Kodira C."/>
            <person name="Zeng Q."/>
            <person name="Yandava C."/>
            <person name="Alvarado L."/>
            <person name="Longcore J."/>
            <person name="James T."/>
        </authorList>
    </citation>
    <scope>NUCLEOTIDE SEQUENCE [LARGE SCALE GENOMIC DNA]</scope>
    <source>
        <strain evidence="1 2">JEL423</strain>
    </source>
</reference>
<dbReference type="VEuPathDB" id="FungiDB:BDEG_22110"/>
<gene>
    <name evidence="1" type="ORF">BDEG_22110</name>
</gene>
<accession>A0A177WDH5</accession>
<sequence length="127" mass="14769">MNRSRYRVTCINDCAVWRHCSYYCLLNEPVTTFYNDSFDGETIVDWCEAVVESEKQEMMDTLIPYINTRNLQQIDIFNQHNALFNASVVKNFPFNIINTLADNRESNIKLIISASVNNDGYHTKMKG</sequence>
<name>A0A177WDH5_BATDL</name>
<dbReference type="EMBL" id="DS022301">
    <property type="protein sequence ID" value="OAJ38157.1"/>
    <property type="molecule type" value="Genomic_DNA"/>
</dbReference>